<proteinExistence type="predicted"/>
<evidence type="ECO:0000259" key="4">
    <source>
        <dbReference type="PROSITE" id="PS50110"/>
    </source>
</evidence>
<evidence type="ECO:0000313" key="5">
    <source>
        <dbReference type="EMBL" id="THV04033.1"/>
    </source>
</evidence>
<dbReference type="InterPro" id="IPR001789">
    <property type="entry name" value="Sig_transdc_resp-reg_receiver"/>
</dbReference>
<dbReference type="AlphaFoldDB" id="A0A4S8MMA0"/>
<comment type="caution">
    <text evidence="3">Lacks conserved residue(s) required for the propagation of feature annotation.</text>
</comment>
<organism evidence="5 6">
    <name type="scientific">Dendrothele bispora (strain CBS 962.96)</name>
    <dbReference type="NCBI Taxonomy" id="1314807"/>
    <lineage>
        <taxon>Eukaryota</taxon>
        <taxon>Fungi</taxon>
        <taxon>Dikarya</taxon>
        <taxon>Basidiomycota</taxon>
        <taxon>Agaricomycotina</taxon>
        <taxon>Agaricomycetes</taxon>
        <taxon>Agaricomycetidae</taxon>
        <taxon>Agaricales</taxon>
        <taxon>Agaricales incertae sedis</taxon>
        <taxon>Dendrothele</taxon>
    </lineage>
</organism>
<evidence type="ECO:0000256" key="3">
    <source>
        <dbReference type="PROSITE-ProRule" id="PRU00169"/>
    </source>
</evidence>
<dbReference type="InterPro" id="IPR011006">
    <property type="entry name" value="CheY-like_superfamily"/>
</dbReference>
<dbReference type="EMBL" id="ML179060">
    <property type="protein sequence ID" value="THV04033.1"/>
    <property type="molecule type" value="Genomic_DNA"/>
</dbReference>
<dbReference type="PROSITE" id="PS50110">
    <property type="entry name" value="RESPONSE_REGULATORY"/>
    <property type="match status" value="1"/>
</dbReference>
<reference evidence="5 6" key="1">
    <citation type="journal article" date="2019" name="Nat. Ecol. Evol.">
        <title>Megaphylogeny resolves global patterns of mushroom evolution.</title>
        <authorList>
            <person name="Varga T."/>
            <person name="Krizsan K."/>
            <person name="Foldi C."/>
            <person name="Dima B."/>
            <person name="Sanchez-Garcia M."/>
            <person name="Sanchez-Ramirez S."/>
            <person name="Szollosi G.J."/>
            <person name="Szarkandi J.G."/>
            <person name="Papp V."/>
            <person name="Albert L."/>
            <person name="Andreopoulos W."/>
            <person name="Angelini C."/>
            <person name="Antonin V."/>
            <person name="Barry K.W."/>
            <person name="Bougher N.L."/>
            <person name="Buchanan P."/>
            <person name="Buyck B."/>
            <person name="Bense V."/>
            <person name="Catcheside P."/>
            <person name="Chovatia M."/>
            <person name="Cooper J."/>
            <person name="Damon W."/>
            <person name="Desjardin D."/>
            <person name="Finy P."/>
            <person name="Geml J."/>
            <person name="Haridas S."/>
            <person name="Hughes K."/>
            <person name="Justo A."/>
            <person name="Karasinski D."/>
            <person name="Kautmanova I."/>
            <person name="Kiss B."/>
            <person name="Kocsube S."/>
            <person name="Kotiranta H."/>
            <person name="LaButti K.M."/>
            <person name="Lechner B.E."/>
            <person name="Liimatainen K."/>
            <person name="Lipzen A."/>
            <person name="Lukacs Z."/>
            <person name="Mihaltcheva S."/>
            <person name="Morgado L.N."/>
            <person name="Niskanen T."/>
            <person name="Noordeloos M.E."/>
            <person name="Ohm R.A."/>
            <person name="Ortiz-Santana B."/>
            <person name="Ovrebo C."/>
            <person name="Racz N."/>
            <person name="Riley R."/>
            <person name="Savchenko A."/>
            <person name="Shiryaev A."/>
            <person name="Soop K."/>
            <person name="Spirin V."/>
            <person name="Szebenyi C."/>
            <person name="Tomsovsky M."/>
            <person name="Tulloss R.E."/>
            <person name="Uehling J."/>
            <person name="Grigoriev I.V."/>
            <person name="Vagvolgyi C."/>
            <person name="Papp T."/>
            <person name="Martin F.M."/>
            <person name="Miettinen O."/>
            <person name="Hibbett D.S."/>
            <person name="Nagy L.G."/>
        </authorList>
    </citation>
    <scope>NUCLEOTIDE SEQUENCE [LARGE SCALE GENOMIC DNA]</scope>
    <source>
        <strain evidence="5 6">CBS 962.96</strain>
    </source>
</reference>
<evidence type="ECO:0000256" key="2">
    <source>
        <dbReference type="ARBA" id="ARBA00023012"/>
    </source>
</evidence>
<dbReference type="Gene3D" id="3.40.50.2300">
    <property type="match status" value="1"/>
</dbReference>
<gene>
    <name evidence="5" type="ORF">K435DRAFT_650000</name>
</gene>
<dbReference type="CDD" id="cd17546">
    <property type="entry name" value="REC_hyHK_CKI1_RcsC-like"/>
    <property type="match status" value="1"/>
</dbReference>
<dbReference type="GO" id="GO:0000160">
    <property type="term" value="P:phosphorelay signal transduction system"/>
    <property type="evidence" value="ECO:0007669"/>
    <property type="project" value="UniProtKB-KW"/>
</dbReference>
<dbReference type="Pfam" id="PF00072">
    <property type="entry name" value="Response_reg"/>
    <property type="match status" value="1"/>
</dbReference>
<evidence type="ECO:0000313" key="6">
    <source>
        <dbReference type="Proteomes" id="UP000297245"/>
    </source>
</evidence>
<dbReference type="OrthoDB" id="10266508at2759"/>
<dbReference type="GO" id="GO:0004673">
    <property type="term" value="F:protein histidine kinase activity"/>
    <property type="evidence" value="ECO:0007669"/>
    <property type="project" value="TreeGrafter"/>
</dbReference>
<accession>A0A4S8MMA0</accession>
<protein>
    <recommendedName>
        <fullName evidence="4">Response regulatory domain-containing protein</fullName>
    </recommendedName>
</protein>
<keyword evidence="6" id="KW-1185">Reference proteome</keyword>
<feature type="domain" description="Response regulatory" evidence="4">
    <location>
        <begin position="1"/>
        <end position="58"/>
    </location>
</feature>
<keyword evidence="2" id="KW-0902">Two-component regulatory system</keyword>
<name>A0A4S8MMA0_DENBC</name>
<dbReference type="Proteomes" id="UP000297245">
    <property type="component" value="Unassembled WGS sequence"/>
</dbReference>
<dbReference type="GO" id="GO:0071474">
    <property type="term" value="P:cellular hyperosmotic response"/>
    <property type="evidence" value="ECO:0007669"/>
    <property type="project" value="TreeGrafter"/>
</dbReference>
<evidence type="ECO:0000256" key="1">
    <source>
        <dbReference type="ARBA" id="ARBA00022553"/>
    </source>
</evidence>
<dbReference type="PANTHER" id="PTHR45339:SF1">
    <property type="entry name" value="HYBRID SIGNAL TRANSDUCTION HISTIDINE KINASE J"/>
    <property type="match status" value="1"/>
</dbReference>
<dbReference type="SUPFAM" id="SSF52172">
    <property type="entry name" value="CheY-like"/>
    <property type="match status" value="1"/>
</dbReference>
<dbReference type="PANTHER" id="PTHR45339">
    <property type="entry name" value="HYBRID SIGNAL TRANSDUCTION HISTIDINE KINASE J"/>
    <property type="match status" value="1"/>
</dbReference>
<keyword evidence="1" id="KW-0597">Phosphoprotein</keyword>
<sequence>MEATELIRVYEMHNSLPPVPIIALTAHAMIGDCERCLQAGMDDHITKPLRRADLLNGP</sequence>